<gene>
    <name evidence="2" type="ORF">HaLaN_00501</name>
</gene>
<proteinExistence type="predicted"/>
<dbReference type="Proteomes" id="UP000485058">
    <property type="component" value="Unassembled WGS sequence"/>
</dbReference>
<dbReference type="EMBL" id="BLLF01000015">
    <property type="protein sequence ID" value="GFH05950.1"/>
    <property type="molecule type" value="Genomic_DNA"/>
</dbReference>
<reference evidence="2 3" key="1">
    <citation type="submission" date="2020-02" db="EMBL/GenBank/DDBJ databases">
        <title>Draft genome sequence of Haematococcus lacustris strain NIES-144.</title>
        <authorList>
            <person name="Morimoto D."/>
            <person name="Nakagawa S."/>
            <person name="Yoshida T."/>
            <person name="Sawayama S."/>
        </authorList>
    </citation>
    <scope>NUCLEOTIDE SEQUENCE [LARGE SCALE GENOMIC DNA]</scope>
    <source>
        <strain evidence="2 3">NIES-144</strain>
    </source>
</reference>
<evidence type="ECO:0000313" key="3">
    <source>
        <dbReference type="Proteomes" id="UP000485058"/>
    </source>
</evidence>
<organism evidence="2 3">
    <name type="scientific">Haematococcus lacustris</name>
    <name type="common">Green alga</name>
    <name type="synonym">Haematococcus pluvialis</name>
    <dbReference type="NCBI Taxonomy" id="44745"/>
    <lineage>
        <taxon>Eukaryota</taxon>
        <taxon>Viridiplantae</taxon>
        <taxon>Chlorophyta</taxon>
        <taxon>core chlorophytes</taxon>
        <taxon>Chlorophyceae</taxon>
        <taxon>CS clade</taxon>
        <taxon>Chlamydomonadales</taxon>
        <taxon>Haematococcaceae</taxon>
        <taxon>Haematococcus</taxon>
    </lineage>
</organism>
<accession>A0A699Y6V1</accession>
<sequence>MLGLVASFTGGKTDLYSSIATAFAQACNFKPYVSSTCPPKTPAPSTPYGTKCPA</sequence>
<evidence type="ECO:0000256" key="1">
    <source>
        <dbReference type="SAM" id="MobiDB-lite"/>
    </source>
</evidence>
<comment type="caution">
    <text evidence="2">The sequence shown here is derived from an EMBL/GenBank/DDBJ whole genome shotgun (WGS) entry which is preliminary data.</text>
</comment>
<dbReference type="AlphaFoldDB" id="A0A699Y6V1"/>
<evidence type="ECO:0000313" key="2">
    <source>
        <dbReference type="EMBL" id="GFH05950.1"/>
    </source>
</evidence>
<keyword evidence="3" id="KW-1185">Reference proteome</keyword>
<protein>
    <submittedName>
        <fullName evidence="2">Uncharacterized protein</fullName>
    </submittedName>
</protein>
<name>A0A699Y6V1_HAELA</name>
<feature type="region of interest" description="Disordered" evidence="1">
    <location>
        <begin position="35"/>
        <end position="54"/>
    </location>
</feature>